<reference evidence="1" key="2">
    <citation type="submission" date="2022-10" db="EMBL/GenBank/DDBJ databases">
        <authorList>
            <person name="Aronson H.S."/>
        </authorList>
    </citation>
    <scope>NUCLEOTIDE SEQUENCE</scope>
    <source>
        <strain evidence="1">RS19-109</strain>
    </source>
</reference>
<dbReference type="PANTHER" id="PTHR35841">
    <property type="entry name" value="PHOSPHONATES-BINDING PERIPLASMIC PROTEIN"/>
    <property type="match status" value="1"/>
</dbReference>
<evidence type="ECO:0000313" key="2">
    <source>
        <dbReference type="Proteomes" id="UP001154240"/>
    </source>
</evidence>
<dbReference type="PANTHER" id="PTHR35841:SF1">
    <property type="entry name" value="PHOSPHONATES-BINDING PERIPLASMIC PROTEIN"/>
    <property type="match status" value="1"/>
</dbReference>
<evidence type="ECO:0000313" key="1">
    <source>
        <dbReference type="EMBL" id="MDG4475549.1"/>
    </source>
</evidence>
<keyword evidence="2" id="KW-1185">Reference proteome</keyword>
<dbReference type="Pfam" id="PF12974">
    <property type="entry name" value="Phosphonate-bd"/>
    <property type="match status" value="1"/>
</dbReference>
<gene>
    <name evidence="1" type="ORF">OLX77_05165</name>
</gene>
<dbReference type="EMBL" id="JAPHEH010000001">
    <property type="protein sequence ID" value="MDG4475549.1"/>
    <property type="molecule type" value="Genomic_DNA"/>
</dbReference>
<sequence>MQKYLVAILLRFPPLLSAQGLRRILTLLLLLLSLSQTGEAADKPRPIQIAITPCTDILKTFKEYQPLAAYLQRQLRQPVKLIIPKDFPEFERLITAGGAEFAFQAPHTYVRLSHLYNRKMLLKALTPEGESRHRGVIIVRKDSPLQRIEDLKGKYVIFGAENDMAKNLSAKRLLTAKGINPDTNLRGYKHDGSCESIALNVFLKTADAGAICDYSFKNINASKEGTETELPPNQLRILGETEEIPTWVFAARAEVDPKLIARLNEALTALTLKNNNHEEILESAEIGGFVKAQDQDFAEIRKIMSMAR</sequence>
<dbReference type="Gene3D" id="3.40.190.10">
    <property type="entry name" value="Periplasmic binding protein-like II"/>
    <property type="match status" value="2"/>
</dbReference>
<organism evidence="1 2">
    <name type="scientific">Thiovibrio frasassiensis</name>
    <dbReference type="NCBI Taxonomy" id="2984131"/>
    <lineage>
        <taxon>Bacteria</taxon>
        <taxon>Pseudomonadati</taxon>
        <taxon>Thermodesulfobacteriota</taxon>
        <taxon>Desulfobulbia</taxon>
        <taxon>Desulfobulbales</taxon>
        <taxon>Thiovibrionaceae</taxon>
        <taxon>Thiovibrio</taxon>
    </lineage>
</organism>
<accession>A0A9X4MIL1</accession>
<dbReference type="SUPFAM" id="SSF53850">
    <property type="entry name" value="Periplasmic binding protein-like II"/>
    <property type="match status" value="1"/>
</dbReference>
<dbReference type="Proteomes" id="UP001154240">
    <property type="component" value="Unassembled WGS sequence"/>
</dbReference>
<name>A0A9X4MIL1_9BACT</name>
<protein>
    <submittedName>
        <fullName evidence="1">Phosphate/phosphite/phosphonate ABC transporter substrate-binding protein</fullName>
    </submittedName>
</protein>
<dbReference type="AlphaFoldDB" id="A0A9X4MIL1"/>
<dbReference type="RefSeq" id="WP_307632522.1">
    <property type="nucleotide sequence ID" value="NZ_JAPHEH010000001.1"/>
</dbReference>
<reference evidence="1" key="1">
    <citation type="journal article" date="2022" name="bioRxiv">
        <title>Thiovibrio frasassiensisgen. nov., sp. nov., an autotrophic, elemental sulfur disproportionating bacterium isolated from sulfidic karst sediment, and proposal of Thiovibrionaceae fam. nov.</title>
        <authorList>
            <person name="Aronson H."/>
            <person name="Thomas C."/>
            <person name="Bhattacharyya M."/>
            <person name="Eckstein S."/>
            <person name="Jensen S."/>
            <person name="Barco R."/>
            <person name="Macalady J."/>
            <person name="Amend J."/>
        </authorList>
    </citation>
    <scope>NUCLEOTIDE SEQUENCE</scope>
    <source>
        <strain evidence="1">RS19-109</strain>
    </source>
</reference>
<proteinExistence type="predicted"/>
<comment type="caution">
    <text evidence="1">The sequence shown here is derived from an EMBL/GenBank/DDBJ whole genome shotgun (WGS) entry which is preliminary data.</text>
</comment>